<accession>A0A2T3ZI17</accession>
<dbReference type="EMBL" id="KZ679258">
    <property type="protein sequence ID" value="PTB44413.1"/>
    <property type="molecule type" value="Genomic_DNA"/>
</dbReference>
<evidence type="ECO:0000256" key="1">
    <source>
        <dbReference type="SAM" id="Phobius"/>
    </source>
</evidence>
<evidence type="ECO:0000313" key="3">
    <source>
        <dbReference type="EMBL" id="PTB44413.1"/>
    </source>
</evidence>
<feature type="signal peptide" evidence="2">
    <location>
        <begin position="1"/>
        <end position="23"/>
    </location>
</feature>
<proteinExistence type="predicted"/>
<keyword evidence="1" id="KW-0472">Membrane</keyword>
<keyword evidence="4" id="KW-1185">Reference proteome</keyword>
<feature type="transmembrane region" description="Helical" evidence="1">
    <location>
        <begin position="150"/>
        <end position="166"/>
    </location>
</feature>
<keyword evidence="2" id="KW-0732">Signal</keyword>
<dbReference type="AlphaFoldDB" id="A0A2T3ZI17"/>
<feature type="chain" id="PRO_5015574349" description="Secreted protein" evidence="2">
    <location>
        <begin position="24"/>
        <end position="219"/>
    </location>
</feature>
<organism evidence="3 4">
    <name type="scientific">Trichoderma asperellum (strain ATCC 204424 / CBS 433.97 / NBRC 101777)</name>
    <dbReference type="NCBI Taxonomy" id="1042311"/>
    <lineage>
        <taxon>Eukaryota</taxon>
        <taxon>Fungi</taxon>
        <taxon>Dikarya</taxon>
        <taxon>Ascomycota</taxon>
        <taxon>Pezizomycotina</taxon>
        <taxon>Sordariomycetes</taxon>
        <taxon>Hypocreomycetidae</taxon>
        <taxon>Hypocreales</taxon>
        <taxon>Hypocreaceae</taxon>
        <taxon>Trichoderma</taxon>
    </lineage>
</organism>
<sequence length="219" mass="25262">MYLFHLVLARAILTSSITMGGLAASHETNVLTLNFASSPNARQSTVTWPHVFRTIDWATDYGLRGIWGGPPCRGGGTLTHRTEKGKKNWRWSIGRLEERKREKKWLSCASRMVVSWRFNCIRGAVVAWLHHRQLWHLSIVDWLPSRDRALLRWLCSLYFILGFFLFKARLLSHCNGDIVMLQPVCTCLPWTGSRNLCESKLSLSASSQKYPNFRCRHVF</sequence>
<protein>
    <recommendedName>
        <fullName evidence="5">Secreted protein</fullName>
    </recommendedName>
</protein>
<keyword evidence="1" id="KW-0812">Transmembrane</keyword>
<evidence type="ECO:0000313" key="4">
    <source>
        <dbReference type="Proteomes" id="UP000240493"/>
    </source>
</evidence>
<gene>
    <name evidence="3" type="ORF">M441DRAFT_348395</name>
</gene>
<reference evidence="3 4" key="1">
    <citation type="submission" date="2016-07" db="EMBL/GenBank/DDBJ databases">
        <title>Multiple horizontal gene transfer events from other fungi enriched the ability of initially mycotrophic Trichoderma (Ascomycota) to feed on dead plant biomass.</title>
        <authorList>
            <consortium name="DOE Joint Genome Institute"/>
            <person name="Aerts A."/>
            <person name="Atanasova L."/>
            <person name="Chenthamara K."/>
            <person name="Zhang J."/>
            <person name="Grujic M."/>
            <person name="Henrissat B."/>
            <person name="Kuo A."/>
            <person name="Salamov A."/>
            <person name="Lipzen A."/>
            <person name="Labutti K."/>
            <person name="Barry K."/>
            <person name="Miao Y."/>
            <person name="Rahimi M.J."/>
            <person name="Shen Q."/>
            <person name="Grigoriev I.V."/>
            <person name="Kubicek C.P."/>
            <person name="Druzhinina I.S."/>
        </authorList>
    </citation>
    <scope>NUCLEOTIDE SEQUENCE [LARGE SCALE GENOMIC DNA]</scope>
    <source>
        <strain evidence="3 4">CBS 433.97</strain>
    </source>
</reference>
<name>A0A2T3ZI17_TRIA4</name>
<evidence type="ECO:0008006" key="5">
    <source>
        <dbReference type="Google" id="ProtNLM"/>
    </source>
</evidence>
<dbReference type="Proteomes" id="UP000240493">
    <property type="component" value="Unassembled WGS sequence"/>
</dbReference>
<keyword evidence="1" id="KW-1133">Transmembrane helix</keyword>
<evidence type="ECO:0000256" key="2">
    <source>
        <dbReference type="SAM" id="SignalP"/>
    </source>
</evidence>